<gene>
    <name evidence="2" type="ORF">S01H1_03974</name>
</gene>
<evidence type="ECO:0000259" key="1">
    <source>
        <dbReference type="Pfam" id="PF01909"/>
    </source>
</evidence>
<dbReference type="InterPro" id="IPR002934">
    <property type="entry name" value="Polymerase_NTP_transf_dom"/>
</dbReference>
<dbReference type="AlphaFoldDB" id="X0T2H3"/>
<protein>
    <recommendedName>
        <fullName evidence="1">Polymerase nucleotidyl transferase domain-containing protein</fullName>
    </recommendedName>
</protein>
<dbReference type="InterPro" id="IPR052548">
    <property type="entry name" value="Type_VII_TA_antitoxin"/>
</dbReference>
<dbReference type="PANTHER" id="PTHR33933:SF1">
    <property type="entry name" value="PROTEIN ADENYLYLTRANSFERASE MNTA-RELATED"/>
    <property type="match status" value="1"/>
</dbReference>
<dbReference type="PANTHER" id="PTHR33933">
    <property type="entry name" value="NUCLEOTIDYLTRANSFERASE"/>
    <property type="match status" value="1"/>
</dbReference>
<dbReference type="EMBL" id="BARS01002125">
    <property type="protein sequence ID" value="GAF81521.1"/>
    <property type="molecule type" value="Genomic_DNA"/>
</dbReference>
<sequence>MSKKEQILNKILGVVNRTAPDSEIYLYGSRARGDSNKLSDWDLLILLNSPNISFDFETRFMDEFYEIELETGEIISPLIYTKIDWNENHSITPLFENIQKEGIRIK</sequence>
<feature type="domain" description="Polymerase nucleotidyl transferase" evidence="1">
    <location>
        <begin position="8"/>
        <end position="69"/>
    </location>
</feature>
<dbReference type="CDD" id="cd05403">
    <property type="entry name" value="NT_KNTase_like"/>
    <property type="match status" value="1"/>
</dbReference>
<proteinExistence type="predicted"/>
<dbReference type="Gene3D" id="3.30.460.10">
    <property type="entry name" value="Beta Polymerase, domain 2"/>
    <property type="match status" value="1"/>
</dbReference>
<reference evidence="2" key="1">
    <citation type="journal article" date="2014" name="Front. Microbiol.">
        <title>High frequency of phylogenetically diverse reductive dehalogenase-homologous genes in deep subseafloor sedimentary metagenomes.</title>
        <authorList>
            <person name="Kawai M."/>
            <person name="Futagami T."/>
            <person name="Toyoda A."/>
            <person name="Takaki Y."/>
            <person name="Nishi S."/>
            <person name="Hori S."/>
            <person name="Arai W."/>
            <person name="Tsubouchi T."/>
            <person name="Morono Y."/>
            <person name="Uchiyama I."/>
            <person name="Ito T."/>
            <person name="Fujiyama A."/>
            <person name="Inagaki F."/>
            <person name="Takami H."/>
        </authorList>
    </citation>
    <scope>NUCLEOTIDE SEQUENCE</scope>
    <source>
        <strain evidence="2">Expedition CK06-06</strain>
    </source>
</reference>
<name>X0T2H3_9ZZZZ</name>
<dbReference type="SUPFAM" id="SSF81301">
    <property type="entry name" value="Nucleotidyltransferase"/>
    <property type="match status" value="1"/>
</dbReference>
<dbReference type="GO" id="GO:0016779">
    <property type="term" value="F:nucleotidyltransferase activity"/>
    <property type="evidence" value="ECO:0007669"/>
    <property type="project" value="InterPro"/>
</dbReference>
<dbReference type="Pfam" id="PF01909">
    <property type="entry name" value="NTP_transf_2"/>
    <property type="match status" value="1"/>
</dbReference>
<dbReference type="InterPro" id="IPR043519">
    <property type="entry name" value="NT_sf"/>
</dbReference>
<comment type="caution">
    <text evidence="2">The sequence shown here is derived from an EMBL/GenBank/DDBJ whole genome shotgun (WGS) entry which is preliminary data.</text>
</comment>
<accession>X0T2H3</accession>
<evidence type="ECO:0000313" key="2">
    <source>
        <dbReference type="EMBL" id="GAF81521.1"/>
    </source>
</evidence>
<organism evidence="2">
    <name type="scientific">marine sediment metagenome</name>
    <dbReference type="NCBI Taxonomy" id="412755"/>
    <lineage>
        <taxon>unclassified sequences</taxon>
        <taxon>metagenomes</taxon>
        <taxon>ecological metagenomes</taxon>
    </lineage>
</organism>